<feature type="domain" description="Flavodoxin-like" evidence="1">
    <location>
        <begin position="4"/>
        <end position="92"/>
    </location>
</feature>
<proteinExistence type="predicted"/>
<accession>A0A090VM52</accession>
<reference evidence="2 3" key="1">
    <citation type="journal article" date="2014" name="Genome Announc.">
        <title>Draft Genome Sequences of Marine Flavobacterium Algibacter lectus Strains SS8 and NR4.</title>
        <authorList>
            <person name="Takatani N."/>
            <person name="Nakanishi M."/>
            <person name="Meirelles P."/>
            <person name="Mino S."/>
            <person name="Suda W."/>
            <person name="Oshima K."/>
            <person name="Hattori M."/>
            <person name="Ohkuma M."/>
            <person name="Hosokawa M."/>
            <person name="Miyashita K."/>
            <person name="Thompson F.L."/>
            <person name="Niwa A."/>
            <person name="Sawabe T."/>
            <person name="Sawabe T."/>
        </authorList>
    </citation>
    <scope>NUCLEOTIDE SEQUENCE [LARGE SCALE GENOMIC DNA]</scope>
    <source>
        <strain evidence="2 3">JCM 19300</strain>
    </source>
</reference>
<dbReference type="PANTHER" id="PTHR39201:SF1">
    <property type="entry name" value="FLAVODOXIN-LIKE DOMAIN-CONTAINING PROTEIN"/>
    <property type="match status" value="1"/>
</dbReference>
<dbReference type="GO" id="GO:0010181">
    <property type="term" value="F:FMN binding"/>
    <property type="evidence" value="ECO:0007669"/>
    <property type="project" value="InterPro"/>
</dbReference>
<organism evidence="2 3">
    <name type="scientific">Algibacter lectus</name>
    <dbReference type="NCBI Taxonomy" id="221126"/>
    <lineage>
        <taxon>Bacteria</taxon>
        <taxon>Pseudomonadati</taxon>
        <taxon>Bacteroidota</taxon>
        <taxon>Flavobacteriia</taxon>
        <taxon>Flavobacteriales</taxon>
        <taxon>Flavobacteriaceae</taxon>
        <taxon>Algibacter</taxon>
    </lineage>
</organism>
<evidence type="ECO:0000259" key="1">
    <source>
        <dbReference type="Pfam" id="PF12682"/>
    </source>
</evidence>
<dbReference type="Pfam" id="PF12682">
    <property type="entry name" value="Flavodoxin_4"/>
    <property type="match status" value="1"/>
</dbReference>
<dbReference type="AlphaFoldDB" id="A0A090VM52"/>
<dbReference type="Gene3D" id="3.40.50.360">
    <property type="match status" value="1"/>
</dbReference>
<dbReference type="Proteomes" id="UP000029644">
    <property type="component" value="Unassembled WGS sequence"/>
</dbReference>
<dbReference type="SUPFAM" id="SSF52218">
    <property type="entry name" value="Flavoproteins"/>
    <property type="match status" value="1"/>
</dbReference>
<evidence type="ECO:0000313" key="3">
    <source>
        <dbReference type="Proteomes" id="UP000029644"/>
    </source>
</evidence>
<dbReference type="EMBL" id="BBNQ01000034">
    <property type="protein sequence ID" value="GAL65093.1"/>
    <property type="molecule type" value="Genomic_DNA"/>
</dbReference>
<gene>
    <name evidence="2" type="ORF">JCM19300_2824</name>
</gene>
<sequence>MIASKSGADVFRIESEEDYNLGTVLDISKQHIKNQHKPILKSSNLNIDDYDHIIIGTPVWWYTYVAPIRSFLQNHSLEGKTVRFFSTHAGANGSTFTDLEELAIGAKILEPRGFYTYENFCWDTIENEVSNWLDV</sequence>
<name>A0A090VM52_9FLAO</name>
<comment type="caution">
    <text evidence="2">The sequence shown here is derived from an EMBL/GenBank/DDBJ whole genome shotgun (WGS) entry which is preliminary data.</text>
</comment>
<dbReference type="InterPro" id="IPR008254">
    <property type="entry name" value="Flavodoxin/NO_synth"/>
</dbReference>
<dbReference type="PANTHER" id="PTHR39201">
    <property type="entry name" value="EXPORTED PROTEIN-RELATED"/>
    <property type="match status" value="1"/>
</dbReference>
<evidence type="ECO:0000313" key="2">
    <source>
        <dbReference type="EMBL" id="GAL65093.1"/>
    </source>
</evidence>
<dbReference type="InterPro" id="IPR029039">
    <property type="entry name" value="Flavoprotein-like_sf"/>
</dbReference>
<protein>
    <submittedName>
        <fullName evidence="2">Flavodoxin</fullName>
    </submittedName>
</protein>